<dbReference type="Gene3D" id="3.30.565.10">
    <property type="entry name" value="Histidine kinase-like ATPase, C-terminal domain"/>
    <property type="match status" value="1"/>
</dbReference>
<keyword evidence="9" id="KW-0812">Transmembrane</keyword>
<dbReference type="PROSITE" id="PS50109">
    <property type="entry name" value="HIS_KIN"/>
    <property type="match status" value="1"/>
</dbReference>
<evidence type="ECO:0000256" key="4">
    <source>
        <dbReference type="ARBA" id="ARBA00022679"/>
    </source>
</evidence>
<dbReference type="Gene3D" id="1.10.287.130">
    <property type="match status" value="1"/>
</dbReference>
<dbReference type="AlphaFoldDB" id="W6RQ08"/>
<dbReference type="Gene3D" id="3.30.450.20">
    <property type="entry name" value="PAS domain"/>
    <property type="match status" value="1"/>
</dbReference>
<evidence type="ECO:0000259" key="10">
    <source>
        <dbReference type="PROSITE" id="PS50109"/>
    </source>
</evidence>
<keyword evidence="6 11" id="KW-0418">Kinase</keyword>
<organism evidence="11 12">
    <name type="scientific">Rhizobium favelukesii</name>
    <dbReference type="NCBI Taxonomy" id="348824"/>
    <lineage>
        <taxon>Bacteria</taxon>
        <taxon>Pseudomonadati</taxon>
        <taxon>Pseudomonadota</taxon>
        <taxon>Alphaproteobacteria</taxon>
        <taxon>Hyphomicrobiales</taxon>
        <taxon>Rhizobiaceae</taxon>
        <taxon>Rhizobium/Agrobacterium group</taxon>
        <taxon>Rhizobium</taxon>
    </lineage>
</organism>
<sequence length="537" mass="58067">MVSATSAGGTMSTASTIFRFRDVGGSGHNLAFGLIAVALAAAVFYVDTYTDIEGAVAVLYVVTMLLAAQATTRTGLLVIAAVCAALTLLSYATTHRNDADLQSTIRLIVALAALFVTTMLLLKTESARLALLSINSALKDSEARYRSIFDRTRVALWERDYSKLRSYLMDIRAQGITDIKAHARINPAVVHHCVGLIEVVAANEAARELLGPQSAAVGTLRRSALPGQEKFLDVLQAIMDDARVFEDKVEARADNGEDKLVLLSISFPEDPAAFNRVVVSMVDITQREMALKAIAEAQAELTKASKAATVGAMSASLAHELNQPLGAIVVNSQTLLRWLDRDPPDLIAVRRSAERMIRDSQRASEIIQNTRSLLSPSSNKLENVSLDRLIDETMALMEHELQRSGTTVLVDRMPDIPPVSAVKIELQQVLINLMTNAIQAMDEAGSAQRIIEIAMERPDIDHVSIAVRDSGPGITEDAKAKLFAPFFTTKVTGMGMGLSICRSTLEARGGKLDGTNHPEGGAIFEMRLLIKPEVEHG</sequence>
<dbReference type="EMBL" id="HG916855">
    <property type="protein sequence ID" value="CDM62270.1"/>
    <property type="molecule type" value="Genomic_DNA"/>
</dbReference>
<gene>
    <name evidence="11" type="ORF">LPU83_pLPU83d_0900</name>
</gene>
<evidence type="ECO:0000256" key="8">
    <source>
        <dbReference type="ARBA" id="ARBA00023012"/>
    </source>
</evidence>
<dbReference type="GO" id="GO:0000155">
    <property type="term" value="F:phosphorelay sensor kinase activity"/>
    <property type="evidence" value="ECO:0007669"/>
    <property type="project" value="InterPro"/>
</dbReference>
<dbReference type="CDD" id="cd00082">
    <property type="entry name" value="HisKA"/>
    <property type="match status" value="1"/>
</dbReference>
<evidence type="ECO:0000256" key="7">
    <source>
        <dbReference type="ARBA" id="ARBA00022840"/>
    </source>
</evidence>
<evidence type="ECO:0000256" key="3">
    <source>
        <dbReference type="ARBA" id="ARBA00022553"/>
    </source>
</evidence>
<dbReference type="InterPro" id="IPR003661">
    <property type="entry name" value="HisK_dim/P_dom"/>
</dbReference>
<comment type="catalytic activity">
    <reaction evidence="1">
        <text>ATP + protein L-histidine = ADP + protein N-phospho-L-histidine.</text>
        <dbReference type="EC" id="2.7.13.3"/>
    </reaction>
</comment>
<dbReference type="SMART" id="SM00387">
    <property type="entry name" value="HATPase_c"/>
    <property type="match status" value="1"/>
</dbReference>
<keyword evidence="9" id="KW-0472">Membrane</keyword>
<evidence type="ECO:0000256" key="2">
    <source>
        <dbReference type="ARBA" id="ARBA00012438"/>
    </source>
</evidence>
<keyword evidence="12" id="KW-1185">Reference proteome</keyword>
<evidence type="ECO:0000256" key="5">
    <source>
        <dbReference type="ARBA" id="ARBA00022741"/>
    </source>
</evidence>
<dbReference type="PATRIC" id="fig|348824.6.peg.6577"/>
<dbReference type="PANTHER" id="PTHR43065">
    <property type="entry name" value="SENSOR HISTIDINE KINASE"/>
    <property type="match status" value="1"/>
</dbReference>
<keyword evidence="9" id="KW-1133">Transmembrane helix</keyword>
<dbReference type="InterPro" id="IPR005467">
    <property type="entry name" value="His_kinase_dom"/>
</dbReference>
<keyword evidence="3" id="KW-0597">Phosphoprotein</keyword>
<dbReference type="Pfam" id="PF02518">
    <property type="entry name" value="HATPase_c"/>
    <property type="match status" value="1"/>
</dbReference>
<feature type="transmembrane region" description="Helical" evidence="9">
    <location>
        <begin position="104"/>
        <end position="122"/>
    </location>
</feature>
<dbReference type="GO" id="GO:0005524">
    <property type="term" value="F:ATP binding"/>
    <property type="evidence" value="ECO:0007669"/>
    <property type="project" value="UniProtKB-KW"/>
</dbReference>
<dbReference type="SUPFAM" id="SSF55874">
    <property type="entry name" value="ATPase domain of HSP90 chaperone/DNA topoisomerase II/histidine kinase"/>
    <property type="match status" value="1"/>
</dbReference>
<proteinExistence type="predicted"/>
<dbReference type="SUPFAM" id="SSF47384">
    <property type="entry name" value="Homodimeric domain of signal transducing histidine kinase"/>
    <property type="match status" value="1"/>
</dbReference>
<evidence type="ECO:0000256" key="9">
    <source>
        <dbReference type="SAM" id="Phobius"/>
    </source>
</evidence>
<geneLocation type="plasmid" evidence="11 12">
    <name>pLPU83d</name>
</geneLocation>
<dbReference type="PANTHER" id="PTHR43065:SF10">
    <property type="entry name" value="PEROXIDE STRESS-ACTIVATED HISTIDINE KINASE MAK3"/>
    <property type="match status" value="1"/>
</dbReference>
<evidence type="ECO:0000313" key="12">
    <source>
        <dbReference type="Proteomes" id="UP000019443"/>
    </source>
</evidence>
<dbReference type="Proteomes" id="UP000019443">
    <property type="component" value="Plasmid pLPU83d"/>
</dbReference>
<feature type="transmembrane region" description="Helical" evidence="9">
    <location>
        <begin position="75"/>
        <end position="92"/>
    </location>
</feature>
<name>W6RQ08_9HYPH</name>
<evidence type="ECO:0000256" key="6">
    <source>
        <dbReference type="ARBA" id="ARBA00022777"/>
    </source>
</evidence>
<evidence type="ECO:0000256" key="1">
    <source>
        <dbReference type="ARBA" id="ARBA00000085"/>
    </source>
</evidence>
<accession>W6RQ08</accession>
<feature type="transmembrane region" description="Helical" evidence="9">
    <location>
        <begin position="29"/>
        <end position="46"/>
    </location>
</feature>
<dbReference type="SMART" id="SM00388">
    <property type="entry name" value="HisKA"/>
    <property type="match status" value="1"/>
</dbReference>
<keyword evidence="5" id="KW-0547">Nucleotide-binding</keyword>
<dbReference type="HOGENOM" id="CLU_000445_114_39_5"/>
<dbReference type="Pfam" id="PF00512">
    <property type="entry name" value="HisKA"/>
    <property type="match status" value="1"/>
</dbReference>
<protein>
    <recommendedName>
        <fullName evidence="2">histidine kinase</fullName>
        <ecNumber evidence="2">2.7.13.3</ecNumber>
    </recommendedName>
</protein>
<dbReference type="InterPro" id="IPR003594">
    <property type="entry name" value="HATPase_dom"/>
</dbReference>
<keyword evidence="8" id="KW-0902">Two-component regulatory system</keyword>
<dbReference type="KEGG" id="rhl:LPU83_pLPU83d_0900"/>
<dbReference type="InterPro" id="IPR004358">
    <property type="entry name" value="Sig_transdc_His_kin-like_C"/>
</dbReference>
<keyword evidence="4" id="KW-0808">Transferase</keyword>
<dbReference type="InterPro" id="IPR036890">
    <property type="entry name" value="HATPase_C_sf"/>
</dbReference>
<keyword evidence="11" id="KW-0614">Plasmid</keyword>
<evidence type="ECO:0000313" key="11">
    <source>
        <dbReference type="EMBL" id="CDM62270.1"/>
    </source>
</evidence>
<keyword evidence="7" id="KW-0067">ATP-binding</keyword>
<dbReference type="InterPro" id="IPR036097">
    <property type="entry name" value="HisK_dim/P_sf"/>
</dbReference>
<reference evidence="11" key="1">
    <citation type="submission" date="2013-11" db="EMBL/GenBank/DDBJ databases">
        <title>Draft genome sequence of the broad-host-range Rhizobium sp. LPU83 strain, a member of the low-genetic diversity Oregon-like Rhizobium sp. group.</title>
        <authorList>
            <person name="Wibberg D."/>
            <person name="Puehler A."/>
            <person name="Schlueter A."/>
        </authorList>
    </citation>
    <scope>NUCLEOTIDE SEQUENCE [LARGE SCALE GENOMIC DNA]</scope>
    <source>
        <strain evidence="11">LPU83</strain>
        <plasmid evidence="11">pLPU83d</plasmid>
    </source>
</reference>
<feature type="domain" description="Histidine kinase" evidence="10">
    <location>
        <begin position="316"/>
        <end position="532"/>
    </location>
</feature>
<dbReference type="EC" id="2.7.13.3" evidence="2"/>
<dbReference type="PRINTS" id="PR00344">
    <property type="entry name" value="BCTRLSENSOR"/>
</dbReference>